<dbReference type="Proteomes" id="UP001057452">
    <property type="component" value="Chromosome 7"/>
</dbReference>
<evidence type="ECO:0000313" key="1">
    <source>
        <dbReference type="EMBL" id="KAI4823687.1"/>
    </source>
</evidence>
<feature type="non-terminal residue" evidence="1">
    <location>
        <position position="1"/>
    </location>
</feature>
<organism evidence="1 2">
    <name type="scientific">Chaenocephalus aceratus</name>
    <name type="common">Blackfin icefish</name>
    <name type="synonym">Chaenichthys aceratus</name>
    <dbReference type="NCBI Taxonomy" id="36190"/>
    <lineage>
        <taxon>Eukaryota</taxon>
        <taxon>Metazoa</taxon>
        <taxon>Chordata</taxon>
        <taxon>Craniata</taxon>
        <taxon>Vertebrata</taxon>
        <taxon>Euteleostomi</taxon>
        <taxon>Actinopterygii</taxon>
        <taxon>Neopterygii</taxon>
        <taxon>Teleostei</taxon>
        <taxon>Neoteleostei</taxon>
        <taxon>Acanthomorphata</taxon>
        <taxon>Eupercaria</taxon>
        <taxon>Perciformes</taxon>
        <taxon>Notothenioidei</taxon>
        <taxon>Channichthyidae</taxon>
        <taxon>Chaenocephalus</taxon>
    </lineage>
</organism>
<feature type="non-terminal residue" evidence="1">
    <location>
        <position position="83"/>
    </location>
</feature>
<protein>
    <submittedName>
        <fullName evidence="1">Uncharacterized protein</fullName>
    </submittedName>
</protein>
<comment type="caution">
    <text evidence="1">The sequence shown here is derived from an EMBL/GenBank/DDBJ whole genome shotgun (WGS) entry which is preliminary data.</text>
</comment>
<reference evidence="1" key="1">
    <citation type="submission" date="2022-05" db="EMBL/GenBank/DDBJ databases">
        <title>Chromosome-level genome of Chaenocephalus aceratus.</title>
        <authorList>
            <person name="Park H."/>
        </authorList>
    </citation>
    <scope>NUCLEOTIDE SEQUENCE</scope>
    <source>
        <strain evidence="1">KU_202001</strain>
    </source>
</reference>
<keyword evidence="2" id="KW-1185">Reference proteome</keyword>
<proteinExistence type="predicted"/>
<sequence length="83" mass="8696">EPAVANGTVYGRQTAPLAPPAGGAEGFKMARSTPPHSPGEEIRCDTVVFAREYIAKAIAYTLSPTAGGDREMEVDMGQLMTGK</sequence>
<dbReference type="EMBL" id="CM043791">
    <property type="protein sequence ID" value="KAI4823687.1"/>
    <property type="molecule type" value="Genomic_DNA"/>
</dbReference>
<gene>
    <name evidence="1" type="ORF">KUCAC02_012262</name>
</gene>
<name>A0ACB9XBP2_CHAAC</name>
<evidence type="ECO:0000313" key="2">
    <source>
        <dbReference type="Proteomes" id="UP001057452"/>
    </source>
</evidence>
<accession>A0ACB9XBP2</accession>